<dbReference type="SMART" id="SM00448">
    <property type="entry name" value="REC"/>
    <property type="match status" value="1"/>
</dbReference>
<dbReference type="GO" id="GO:0000156">
    <property type="term" value="F:phosphorelay response regulator activity"/>
    <property type="evidence" value="ECO:0007669"/>
    <property type="project" value="TreeGrafter"/>
</dbReference>
<dbReference type="Pfam" id="PF00072">
    <property type="entry name" value="Response_reg"/>
    <property type="match status" value="1"/>
</dbReference>
<protein>
    <recommendedName>
        <fullName evidence="7">Response regulatory domain-containing protein</fullName>
    </recommendedName>
</protein>
<keyword evidence="4" id="KW-0238">DNA-binding</keyword>
<keyword evidence="3" id="KW-0805">Transcription regulation</keyword>
<gene>
    <name evidence="8" type="ORF">FOZ62_000027</name>
</gene>
<dbReference type="PANTHER" id="PTHR48111">
    <property type="entry name" value="REGULATOR OF RPOS"/>
    <property type="match status" value="1"/>
</dbReference>
<feature type="domain" description="Response regulatory" evidence="7">
    <location>
        <begin position="1"/>
        <end position="123"/>
    </location>
</feature>
<dbReference type="GO" id="GO:0006355">
    <property type="term" value="P:regulation of DNA-templated transcription"/>
    <property type="evidence" value="ECO:0007669"/>
    <property type="project" value="TreeGrafter"/>
</dbReference>
<feature type="non-terminal residue" evidence="8">
    <location>
        <position position="1"/>
    </location>
</feature>
<dbReference type="EMBL" id="JABANM010017765">
    <property type="protein sequence ID" value="KAF4727215.1"/>
    <property type="molecule type" value="Genomic_DNA"/>
</dbReference>
<keyword evidence="1 6" id="KW-0597">Phosphoprotein</keyword>
<evidence type="ECO:0000256" key="5">
    <source>
        <dbReference type="ARBA" id="ARBA00023163"/>
    </source>
</evidence>
<dbReference type="AlphaFoldDB" id="A0A7J6S3U4"/>
<reference evidence="8 9" key="1">
    <citation type="submission" date="2020-04" db="EMBL/GenBank/DDBJ databases">
        <title>Perkinsus olseni comparative genomics.</title>
        <authorList>
            <person name="Bogema D.R."/>
        </authorList>
    </citation>
    <scope>NUCLEOTIDE SEQUENCE [LARGE SCALE GENOMIC DNA]</scope>
    <source>
        <strain evidence="8">ATCC PRA-205</strain>
    </source>
</reference>
<dbReference type="InterPro" id="IPR001789">
    <property type="entry name" value="Sig_transdc_resp-reg_receiver"/>
</dbReference>
<comment type="caution">
    <text evidence="8">The sequence shown here is derived from an EMBL/GenBank/DDBJ whole genome shotgun (WGS) entry which is preliminary data.</text>
</comment>
<evidence type="ECO:0000313" key="8">
    <source>
        <dbReference type="EMBL" id="KAF4727215.1"/>
    </source>
</evidence>
<dbReference type="PROSITE" id="PS50110">
    <property type="entry name" value="RESPONSE_REGULATORY"/>
    <property type="match status" value="1"/>
</dbReference>
<organism evidence="8 9">
    <name type="scientific">Perkinsus olseni</name>
    <name type="common">Perkinsus atlanticus</name>
    <dbReference type="NCBI Taxonomy" id="32597"/>
    <lineage>
        <taxon>Eukaryota</taxon>
        <taxon>Sar</taxon>
        <taxon>Alveolata</taxon>
        <taxon>Perkinsozoa</taxon>
        <taxon>Perkinsea</taxon>
        <taxon>Perkinsida</taxon>
        <taxon>Perkinsidae</taxon>
        <taxon>Perkinsus</taxon>
    </lineage>
</organism>
<accession>A0A7J6S3U4</accession>
<name>A0A7J6S3U4_PEROL</name>
<evidence type="ECO:0000256" key="2">
    <source>
        <dbReference type="ARBA" id="ARBA00023012"/>
    </source>
</evidence>
<evidence type="ECO:0000256" key="1">
    <source>
        <dbReference type="ARBA" id="ARBA00022553"/>
    </source>
</evidence>
<dbReference type="SUPFAM" id="SSF52172">
    <property type="entry name" value="CheY-like"/>
    <property type="match status" value="1"/>
</dbReference>
<keyword evidence="5" id="KW-0804">Transcription</keyword>
<evidence type="ECO:0000256" key="3">
    <source>
        <dbReference type="ARBA" id="ARBA00023015"/>
    </source>
</evidence>
<keyword evidence="2" id="KW-0902">Two-component regulatory system</keyword>
<evidence type="ECO:0000256" key="4">
    <source>
        <dbReference type="ARBA" id="ARBA00023125"/>
    </source>
</evidence>
<dbReference type="GO" id="GO:0000976">
    <property type="term" value="F:transcription cis-regulatory region binding"/>
    <property type="evidence" value="ECO:0007669"/>
    <property type="project" value="TreeGrafter"/>
</dbReference>
<dbReference type="GO" id="GO:0005829">
    <property type="term" value="C:cytosol"/>
    <property type="evidence" value="ECO:0007669"/>
    <property type="project" value="TreeGrafter"/>
</dbReference>
<dbReference type="Gene3D" id="3.40.50.2300">
    <property type="match status" value="1"/>
</dbReference>
<dbReference type="GO" id="GO:0032993">
    <property type="term" value="C:protein-DNA complex"/>
    <property type="evidence" value="ECO:0007669"/>
    <property type="project" value="TreeGrafter"/>
</dbReference>
<evidence type="ECO:0000313" key="9">
    <source>
        <dbReference type="Proteomes" id="UP000574390"/>
    </source>
</evidence>
<dbReference type="PANTHER" id="PTHR48111:SF1">
    <property type="entry name" value="TWO-COMPONENT RESPONSE REGULATOR ORR33"/>
    <property type="match status" value="1"/>
</dbReference>
<feature type="modified residue" description="4-aspartylphosphate" evidence="6">
    <location>
        <position position="47"/>
    </location>
</feature>
<evidence type="ECO:0000259" key="7">
    <source>
        <dbReference type="PROSITE" id="PS50110"/>
    </source>
</evidence>
<dbReference type="Proteomes" id="UP000574390">
    <property type="component" value="Unassembled WGS sequence"/>
</dbReference>
<evidence type="ECO:0000256" key="6">
    <source>
        <dbReference type="PROSITE-ProRule" id="PRU00169"/>
    </source>
</evidence>
<proteinExistence type="predicted"/>
<dbReference type="InterPro" id="IPR011006">
    <property type="entry name" value="CheY-like_superfamily"/>
</dbReference>
<dbReference type="InterPro" id="IPR039420">
    <property type="entry name" value="WalR-like"/>
</dbReference>
<sequence>MMEHPASSATGEVGQLATTMGDYLKRFEDYGIVSRRDLTKPSLDNMDVMSRGRPYEVRLYVRLSGYEVCAKLRADYPPDLPIIMISAKNSSDDVIKGLKYKCNDYVTKPFEKSELLARINTQVKLRQMVNRQ</sequence>